<organism evidence="2 3">
    <name type="scientific">Prorocentrum cordatum</name>
    <dbReference type="NCBI Taxonomy" id="2364126"/>
    <lineage>
        <taxon>Eukaryota</taxon>
        <taxon>Sar</taxon>
        <taxon>Alveolata</taxon>
        <taxon>Dinophyceae</taxon>
        <taxon>Prorocentrales</taxon>
        <taxon>Prorocentraceae</taxon>
        <taxon>Prorocentrum</taxon>
    </lineage>
</organism>
<evidence type="ECO:0000313" key="3">
    <source>
        <dbReference type="Proteomes" id="UP001189429"/>
    </source>
</evidence>
<protein>
    <recommendedName>
        <fullName evidence="4">Hexosyltransferase</fullName>
    </recommendedName>
</protein>
<dbReference type="EMBL" id="CAUYUJ010018538">
    <property type="protein sequence ID" value="CAK0884370.1"/>
    <property type="molecule type" value="Genomic_DNA"/>
</dbReference>
<reference evidence="2" key="1">
    <citation type="submission" date="2023-10" db="EMBL/GenBank/DDBJ databases">
        <authorList>
            <person name="Chen Y."/>
            <person name="Shah S."/>
            <person name="Dougan E. K."/>
            <person name="Thang M."/>
            <person name="Chan C."/>
        </authorList>
    </citation>
    <scope>NUCLEOTIDE SEQUENCE [LARGE SCALE GENOMIC DNA]</scope>
</reference>
<evidence type="ECO:0008006" key="4">
    <source>
        <dbReference type="Google" id="ProtNLM"/>
    </source>
</evidence>
<dbReference type="Proteomes" id="UP001189429">
    <property type="component" value="Unassembled WGS sequence"/>
</dbReference>
<sequence length="428" mass="46051">QRQRRGRAGRCEDMELSSDSDAMAPHRRSEDMELSSDSDAAAPAAGWSTGRVLGCAALACAACAAGGFAAGGGASSPGGGLAARRELLQVLAKPAREKCSDVSGDCFDTACCDVAGFTCFVTTTPGSAQCMKNCTPSETTACAVPVPKVGEPMYLDNAVAPGTSMYCFSVYMADTGSDGKTERPDELNLLKAAYDRKIGIFACEQWGIFSDKPGDLAPGVPFVAVDDADGDFHILKREETGTWINTGLHTQVWKAIRAAGDYQRASWVVKVDCDAVFLPSRLRPFLASQGEPGSGVPGIYLENCKYCKWGWFGNLEIMSLTAAQTLFPNIEWCKQVLDWKTGVEGGKYGPMGEDLFAQSCLDAMGVRRGGAFDTTLDAACEADRPEDQKKNKKWRPDCTERKTAAYHPMMKVGDYVKCFEKTVEAFGY</sequence>
<comment type="caution">
    <text evidence="2">The sequence shown here is derived from an EMBL/GenBank/DDBJ whole genome shotgun (WGS) entry which is preliminary data.</text>
</comment>
<keyword evidence="3" id="KW-1185">Reference proteome</keyword>
<accession>A0ABN9WGX6</accession>
<evidence type="ECO:0000256" key="1">
    <source>
        <dbReference type="SAM" id="MobiDB-lite"/>
    </source>
</evidence>
<name>A0ABN9WGX6_9DINO</name>
<feature type="region of interest" description="Disordered" evidence="1">
    <location>
        <begin position="1"/>
        <end position="41"/>
    </location>
</feature>
<evidence type="ECO:0000313" key="2">
    <source>
        <dbReference type="EMBL" id="CAK0884370.1"/>
    </source>
</evidence>
<gene>
    <name evidence="2" type="ORF">PCOR1329_LOCUS66337</name>
</gene>
<proteinExistence type="predicted"/>
<feature type="non-terminal residue" evidence="2">
    <location>
        <position position="1"/>
    </location>
</feature>